<evidence type="ECO:0000313" key="3">
    <source>
        <dbReference type="EMBL" id="ATE52922.1"/>
    </source>
</evidence>
<sequence length="414" mass="43002">MGSRSARAAACAGVVAALVAGVVSGSAHADLERVERSSWTAAWAASPVMGGPNPHNDCPSGGAGLTDRTARNVVFTSAGGDLVRIRLGNAFGATPLRVDRTTVAHRGGGAAPVPGTTRPVTFGGSREALVPAGGELLSDPVLLDVAALSTLLVSVHFPGPTGPLTNHPFTAQGNYLAEGDRTDDRTGTGFADTPCWLGVSGVDVAERGQRSAGAVVVFGDSITDTAASTDNANRRWPDFLARRLAARDGRTPSVVNAGLGGNRLVADRKGEPHYGVAGTTRFARDALGQTGVRTVVVLSGVNDLSFDATADELIDGYRDLIAQAHRRDVRVVGGTIMPFRTSFAWTPEREATWRRVNAWIRTSGEFDAVVDFASAMAAPGDDALLNPAYDRGDGLHPTDAGTEAMADAVDLRLL</sequence>
<dbReference type="InterPro" id="IPR013830">
    <property type="entry name" value="SGNH_hydro"/>
</dbReference>
<dbReference type="Gene3D" id="3.40.50.1110">
    <property type="entry name" value="SGNH hydrolase"/>
    <property type="match status" value="1"/>
</dbReference>
<accession>A0A290Z1Q9</accession>
<dbReference type="AlphaFoldDB" id="A0A290Z1Q9"/>
<dbReference type="RefSeq" id="WP_096491899.1">
    <property type="nucleotide sequence ID" value="NZ_CP023445.1"/>
</dbReference>
<reference evidence="3" key="1">
    <citation type="submission" date="2017-09" db="EMBL/GenBank/DDBJ databases">
        <title>Complete Genome Sequence of ansamitocin-producing Bacterium Actinosynnema pretiosum X47.</title>
        <authorList>
            <person name="Cao G."/>
            <person name="Zong G."/>
            <person name="Zhong C."/>
            <person name="Fu J."/>
        </authorList>
    </citation>
    <scope>NUCLEOTIDE SEQUENCE [LARGE SCALE GENOMIC DNA]</scope>
    <source>
        <strain evidence="3">X47</strain>
    </source>
</reference>
<dbReference type="PANTHER" id="PTHR43784">
    <property type="entry name" value="GDSL-LIKE LIPASE/ACYLHYDROLASE, PUTATIVE (AFU_ORTHOLOGUE AFUA_2G00820)-RELATED"/>
    <property type="match status" value="1"/>
</dbReference>
<dbReference type="Pfam" id="PF13472">
    <property type="entry name" value="Lipase_GDSL_2"/>
    <property type="match status" value="1"/>
</dbReference>
<dbReference type="SUPFAM" id="SSF52266">
    <property type="entry name" value="SGNH hydrolase"/>
    <property type="match status" value="1"/>
</dbReference>
<proteinExistence type="predicted"/>
<dbReference type="CDD" id="cd01830">
    <property type="entry name" value="XynE_like"/>
    <property type="match status" value="1"/>
</dbReference>
<organism evidence="3 4">
    <name type="scientific">Actinosynnema pretiosum</name>
    <dbReference type="NCBI Taxonomy" id="42197"/>
    <lineage>
        <taxon>Bacteria</taxon>
        <taxon>Bacillati</taxon>
        <taxon>Actinomycetota</taxon>
        <taxon>Actinomycetes</taxon>
        <taxon>Pseudonocardiales</taxon>
        <taxon>Pseudonocardiaceae</taxon>
        <taxon>Actinosynnema</taxon>
    </lineage>
</organism>
<protein>
    <submittedName>
        <fullName evidence="3">GDSL family lipase</fullName>
    </submittedName>
</protein>
<feature type="domain" description="SGNH hydrolase-type esterase" evidence="2">
    <location>
        <begin position="217"/>
        <end position="403"/>
    </location>
</feature>
<dbReference type="EMBL" id="CP023445">
    <property type="protein sequence ID" value="ATE52922.1"/>
    <property type="molecule type" value="Genomic_DNA"/>
</dbReference>
<evidence type="ECO:0000256" key="1">
    <source>
        <dbReference type="SAM" id="SignalP"/>
    </source>
</evidence>
<feature type="signal peptide" evidence="1">
    <location>
        <begin position="1"/>
        <end position="29"/>
    </location>
</feature>
<keyword evidence="4" id="KW-1185">Reference proteome</keyword>
<dbReference type="Proteomes" id="UP000218505">
    <property type="component" value="Chromosome"/>
</dbReference>
<evidence type="ECO:0000259" key="2">
    <source>
        <dbReference type="Pfam" id="PF13472"/>
    </source>
</evidence>
<dbReference type="InterPro" id="IPR036514">
    <property type="entry name" value="SGNH_hydro_sf"/>
</dbReference>
<dbReference type="PANTHER" id="PTHR43784:SF2">
    <property type="entry name" value="GDSL-LIKE LIPASE_ACYLHYDROLASE, PUTATIVE (AFU_ORTHOLOGUE AFUA_2G00820)-RELATED"/>
    <property type="match status" value="1"/>
</dbReference>
<name>A0A290Z1Q9_9PSEU</name>
<feature type="chain" id="PRO_5011973652" evidence="1">
    <location>
        <begin position="30"/>
        <end position="414"/>
    </location>
</feature>
<gene>
    <name evidence="3" type="ORF">CNX65_06215</name>
</gene>
<dbReference type="KEGG" id="apre:CNX65_06215"/>
<keyword evidence="1" id="KW-0732">Signal</keyword>
<evidence type="ECO:0000313" key="4">
    <source>
        <dbReference type="Proteomes" id="UP000218505"/>
    </source>
</evidence>
<dbReference type="InterPro" id="IPR053140">
    <property type="entry name" value="GDSL_Rv0518-like"/>
</dbReference>